<dbReference type="InterPro" id="IPR020845">
    <property type="entry name" value="AMP-binding_CS"/>
</dbReference>
<organism evidence="3 4">
    <name type="scientific">Desulfomonile tiedjei (strain ATCC 49306 / DSM 6799 / DCB-1)</name>
    <dbReference type="NCBI Taxonomy" id="706587"/>
    <lineage>
        <taxon>Bacteria</taxon>
        <taxon>Pseudomonadati</taxon>
        <taxon>Thermodesulfobacteriota</taxon>
        <taxon>Desulfomonilia</taxon>
        <taxon>Desulfomonilales</taxon>
        <taxon>Desulfomonilaceae</taxon>
        <taxon>Desulfomonile</taxon>
    </lineage>
</organism>
<dbReference type="Pfam" id="PF00501">
    <property type="entry name" value="AMP-binding"/>
    <property type="match status" value="1"/>
</dbReference>
<dbReference type="Gene3D" id="3.40.50.12780">
    <property type="entry name" value="N-terminal domain of ligase-like"/>
    <property type="match status" value="1"/>
</dbReference>
<gene>
    <name evidence="3" type="ordered locus">Desti_2143</name>
</gene>
<dbReference type="PANTHER" id="PTHR43767">
    <property type="entry name" value="LONG-CHAIN-FATTY-ACID--COA LIGASE"/>
    <property type="match status" value="1"/>
</dbReference>
<reference evidence="4" key="1">
    <citation type="submission" date="2012-06" db="EMBL/GenBank/DDBJ databases">
        <title>Complete sequence of chromosome of Desulfomonile tiedjei DSM 6799.</title>
        <authorList>
            <person name="Lucas S."/>
            <person name="Copeland A."/>
            <person name="Lapidus A."/>
            <person name="Glavina del Rio T."/>
            <person name="Dalin E."/>
            <person name="Tice H."/>
            <person name="Bruce D."/>
            <person name="Goodwin L."/>
            <person name="Pitluck S."/>
            <person name="Peters L."/>
            <person name="Ovchinnikova G."/>
            <person name="Zeytun A."/>
            <person name="Lu M."/>
            <person name="Kyrpides N."/>
            <person name="Mavromatis K."/>
            <person name="Ivanova N."/>
            <person name="Brettin T."/>
            <person name="Detter J.C."/>
            <person name="Han C."/>
            <person name="Larimer F."/>
            <person name="Land M."/>
            <person name="Hauser L."/>
            <person name="Markowitz V."/>
            <person name="Cheng J.-F."/>
            <person name="Hugenholtz P."/>
            <person name="Woyke T."/>
            <person name="Wu D."/>
            <person name="Spring S."/>
            <person name="Schroeder M."/>
            <person name="Brambilla E."/>
            <person name="Klenk H.-P."/>
            <person name="Eisen J.A."/>
        </authorList>
    </citation>
    <scope>NUCLEOTIDE SEQUENCE [LARGE SCALE GENOMIC DNA]</scope>
    <source>
        <strain evidence="4">ATCC 49306 / DSM 6799 / DCB-1</strain>
    </source>
</reference>
<evidence type="ECO:0000259" key="2">
    <source>
        <dbReference type="Pfam" id="PF13193"/>
    </source>
</evidence>
<dbReference type="Proteomes" id="UP000006055">
    <property type="component" value="Chromosome"/>
</dbReference>
<sequence length="575" mass="65071">MDKDRIDTLAKSDGEFAAHRLEMWAELIPEKTFFFYGEEDEHISFKEFNELTNSIAHNLISMGLGKGDRVLVFLKNPVATTLAMFGIWKAGAVFIPVNTSYMGPLLAYQINDTNPKMIITEKNLVPLVNDIQHQVGNFPVAVYAPKESHHDYNPQVSGIGLHDKFSEMSFDALLTGQTSNLKTDLTFQDTANIVYTSGTTGPAKGVVQSHRYVNLYTAFWRNFTNQKDVIYSDLPLYHIGGAFQNVVRAAWVGCTVAVWDKFSPSDFWNRIRVSGSTTAILLDVMIPWLVKAKETPDDRRNTLNKVYMQPMPINHHEIARRFGFDFVITGYGQTEAGNGFAGIFEELREGEGTPPELYKGYSHKEMRELSEKIEAAIVPGEIELKKGFMGRPPFFLQATVLNDDDQECLPGQAGQICFRSHLPNTIFDEYFGKPQATAEVFSNQWFHSGDAGFKDEEGFFYFLDRQSGCIRRRGENISSYHIEDIINGHPSVNCCAAFPIPAAEGAEDDIVVFVVVQPGEELDEGQLRQWIEGKMPKFMQPQHIRFVSDLPRTPTNKLKKYELKEIILKQLQRNC</sequence>
<dbReference type="AlphaFoldDB" id="I4C5K0"/>
<dbReference type="STRING" id="706587.Desti_2143"/>
<feature type="domain" description="AMP-binding enzyme C-terminal" evidence="2">
    <location>
        <begin position="482"/>
        <end position="557"/>
    </location>
</feature>
<dbReference type="Gene3D" id="3.40.50.980">
    <property type="match status" value="2"/>
</dbReference>
<keyword evidence="4" id="KW-1185">Reference proteome</keyword>
<feature type="domain" description="AMP-dependent synthetase/ligase" evidence="1">
    <location>
        <begin position="22"/>
        <end position="421"/>
    </location>
</feature>
<dbReference type="EMBL" id="CP003360">
    <property type="protein sequence ID" value="AFM24841.1"/>
    <property type="molecule type" value="Genomic_DNA"/>
</dbReference>
<dbReference type="RefSeq" id="WP_014809984.1">
    <property type="nucleotide sequence ID" value="NC_018025.1"/>
</dbReference>
<dbReference type="SUPFAM" id="SSF56801">
    <property type="entry name" value="Acetyl-CoA synthetase-like"/>
    <property type="match status" value="1"/>
</dbReference>
<proteinExistence type="predicted"/>
<dbReference type="PROSITE" id="PS00455">
    <property type="entry name" value="AMP_BINDING"/>
    <property type="match status" value="1"/>
</dbReference>
<dbReference type="Gene3D" id="3.30.300.30">
    <property type="match status" value="1"/>
</dbReference>
<name>I4C5K0_DESTA</name>
<dbReference type="PATRIC" id="fig|706587.4.peg.2465"/>
<dbReference type="eggNOG" id="COG0318">
    <property type="taxonomic scope" value="Bacteria"/>
</dbReference>
<dbReference type="KEGG" id="dti:Desti_2143"/>
<keyword evidence="3" id="KW-0436">Ligase</keyword>
<evidence type="ECO:0000259" key="1">
    <source>
        <dbReference type="Pfam" id="PF00501"/>
    </source>
</evidence>
<dbReference type="InterPro" id="IPR045851">
    <property type="entry name" value="AMP-bd_C_sf"/>
</dbReference>
<protein>
    <submittedName>
        <fullName evidence="3">Acyl-CoA synthetase (AMP-forming)/AMP-acid ligase II</fullName>
    </submittedName>
</protein>
<dbReference type="InterPro" id="IPR050237">
    <property type="entry name" value="ATP-dep_AMP-bd_enzyme"/>
</dbReference>
<dbReference type="InterPro" id="IPR042099">
    <property type="entry name" value="ANL_N_sf"/>
</dbReference>
<accession>I4C5K0</accession>
<dbReference type="GO" id="GO:0016878">
    <property type="term" value="F:acid-thiol ligase activity"/>
    <property type="evidence" value="ECO:0007669"/>
    <property type="project" value="UniProtKB-ARBA"/>
</dbReference>
<evidence type="ECO:0000313" key="4">
    <source>
        <dbReference type="Proteomes" id="UP000006055"/>
    </source>
</evidence>
<dbReference type="InterPro" id="IPR025110">
    <property type="entry name" value="AMP-bd_C"/>
</dbReference>
<evidence type="ECO:0000313" key="3">
    <source>
        <dbReference type="EMBL" id="AFM24841.1"/>
    </source>
</evidence>
<dbReference type="InterPro" id="IPR000873">
    <property type="entry name" value="AMP-dep_synth/lig_dom"/>
</dbReference>
<dbReference type="HOGENOM" id="CLU_000022_59_0_7"/>
<dbReference type="Pfam" id="PF13193">
    <property type="entry name" value="AMP-binding_C"/>
    <property type="match status" value="1"/>
</dbReference>
<dbReference type="PANTHER" id="PTHR43767:SF1">
    <property type="entry name" value="NONRIBOSOMAL PEPTIDE SYNTHASE PES1 (EUROFUNG)-RELATED"/>
    <property type="match status" value="1"/>
</dbReference>
<dbReference type="OrthoDB" id="5483897at2"/>